<dbReference type="GO" id="GO:0042597">
    <property type="term" value="C:periplasmic space"/>
    <property type="evidence" value="ECO:0007669"/>
    <property type="project" value="UniProtKB-SubCell"/>
</dbReference>
<gene>
    <name evidence="5" type="ORF">OSH07_22140</name>
</gene>
<keyword evidence="3" id="KW-0574">Periplasm</keyword>
<dbReference type="EMBL" id="JAPKNK010000013">
    <property type="protein sequence ID" value="MCX5571917.1"/>
    <property type="molecule type" value="Genomic_DNA"/>
</dbReference>
<dbReference type="InterPro" id="IPR006059">
    <property type="entry name" value="SBP"/>
</dbReference>
<evidence type="ECO:0000256" key="2">
    <source>
        <dbReference type="ARBA" id="ARBA00008520"/>
    </source>
</evidence>
<evidence type="ECO:0000256" key="3">
    <source>
        <dbReference type="ARBA" id="ARBA00022764"/>
    </source>
</evidence>
<evidence type="ECO:0000256" key="4">
    <source>
        <dbReference type="SAM" id="SignalP"/>
    </source>
</evidence>
<comment type="similarity">
    <text evidence="2">Belongs to the bacterial solute-binding protein 1 family.</text>
</comment>
<evidence type="ECO:0000256" key="1">
    <source>
        <dbReference type="ARBA" id="ARBA00004418"/>
    </source>
</evidence>
<accession>A0A9X3E5V7</accession>
<protein>
    <submittedName>
        <fullName evidence="5">Extracellular solute-binding protein</fullName>
    </submittedName>
</protein>
<proteinExistence type="inferred from homology"/>
<dbReference type="PANTHER" id="PTHR43649:SF14">
    <property type="entry name" value="BLR3389 PROTEIN"/>
    <property type="match status" value="1"/>
</dbReference>
<dbReference type="RefSeq" id="WP_266340879.1">
    <property type="nucleotide sequence ID" value="NZ_JAPKNK010000013.1"/>
</dbReference>
<evidence type="ECO:0000313" key="6">
    <source>
        <dbReference type="Proteomes" id="UP001144805"/>
    </source>
</evidence>
<reference evidence="5" key="1">
    <citation type="submission" date="2022-11" db="EMBL/GenBank/DDBJ databases">
        <title>Biodiversity and phylogenetic relationships of bacteria.</title>
        <authorList>
            <person name="Machado R.A.R."/>
            <person name="Bhat A."/>
            <person name="Loulou A."/>
            <person name="Kallel S."/>
        </authorList>
    </citation>
    <scope>NUCLEOTIDE SEQUENCE</scope>
    <source>
        <strain evidence="5">K-TC2</strain>
    </source>
</reference>
<dbReference type="SUPFAM" id="SSF53850">
    <property type="entry name" value="Periplasmic binding protein-like II"/>
    <property type="match status" value="1"/>
</dbReference>
<dbReference type="Gene3D" id="3.40.190.10">
    <property type="entry name" value="Periplasmic binding protein-like II"/>
    <property type="match status" value="2"/>
</dbReference>
<dbReference type="Pfam" id="PF13416">
    <property type="entry name" value="SBP_bac_8"/>
    <property type="match status" value="1"/>
</dbReference>
<evidence type="ECO:0000313" key="5">
    <source>
        <dbReference type="EMBL" id="MCX5571917.1"/>
    </source>
</evidence>
<dbReference type="Proteomes" id="UP001144805">
    <property type="component" value="Unassembled WGS sequence"/>
</dbReference>
<dbReference type="PANTHER" id="PTHR43649">
    <property type="entry name" value="ARABINOSE-BINDING PROTEIN-RELATED"/>
    <property type="match status" value="1"/>
</dbReference>
<keyword evidence="4" id="KW-0732">Signal</keyword>
<dbReference type="AlphaFoldDB" id="A0A9X3E5V7"/>
<keyword evidence="6" id="KW-1185">Reference proteome</keyword>
<name>A0A9X3E5V7_9HYPH</name>
<organism evidence="5 6">
    <name type="scientific">Kaistia nematophila</name>
    <dbReference type="NCBI Taxonomy" id="2994654"/>
    <lineage>
        <taxon>Bacteria</taxon>
        <taxon>Pseudomonadati</taxon>
        <taxon>Pseudomonadota</taxon>
        <taxon>Alphaproteobacteria</taxon>
        <taxon>Hyphomicrobiales</taxon>
        <taxon>Kaistiaceae</taxon>
        <taxon>Kaistia</taxon>
    </lineage>
</organism>
<sequence length="412" mass="45125">MQKKLTKLLAAAALGLAFTATAASADPVTVFHDKPFYQSGWDGLTAAAKKDGIDLNFSAYATDQFQAYIQSSLMSGEAPQAFTWWNGTKLKEIVDSGQLAPLDDLWAKKIASGEYDASSAAPFTVDGHIYGMPTGLNRWVVLYNKALFEKAGIAKPPATWEELIAAADKLKAAGITPFNATIQDGWRGFVWFQELLIRTNPEAYAALNQGKLKYTDEPVKNVFKIWTDFYQKGYFTDPTSQEEPLDFARGKAGMYLFGDWVIGLVEKGGVKAGTDFGAFIMPNVDPSLPNSVIVEGAPIVITKAGMENPDVVKFADWYMGENAMNSWATDPGLYAGNLKAKTPNPIITDLAKIATDGKYNSITRYWEASPSEIVLPAVEEFNRFMTNPSPEQAEKAMANIEAIASQYWASHQ</sequence>
<comment type="caution">
    <text evidence="5">The sequence shown here is derived from an EMBL/GenBank/DDBJ whole genome shotgun (WGS) entry which is preliminary data.</text>
</comment>
<feature type="chain" id="PRO_5040860359" evidence="4">
    <location>
        <begin position="26"/>
        <end position="412"/>
    </location>
</feature>
<feature type="signal peptide" evidence="4">
    <location>
        <begin position="1"/>
        <end position="25"/>
    </location>
</feature>
<dbReference type="InterPro" id="IPR050490">
    <property type="entry name" value="Bact_solute-bd_prot1"/>
</dbReference>
<comment type="subcellular location">
    <subcellularLocation>
        <location evidence="1">Periplasm</location>
    </subcellularLocation>
</comment>